<comment type="caution">
    <text evidence="9">The sequence shown here is derived from an EMBL/GenBank/DDBJ whole genome shotgun (WGS) entry which is preliminary data.</text>
</comment>
<organism evidence="9 10">
    <name type="scientific">Ilex paraguariensis</name>
    <name type="common">yerba mate</name>
    <dbReference type="NCBI Taxonomy" id="185542"/>
    <lineage>
        <taxon>Eukaryota</taxon>
        <taxon>Viridiplantae</taxon>
        <taxon>Streptophyta</taxon>
        <taxon>Embryophyta</taxon>
        <taxon>Tracheophyta</taxon>
        <taxon>Spermatophyta</taxon>
        <taxon>Magnoliopsida</taxon>
        <taxon>eudicotyledons</taxon>
        <taxon>Gunneridae</taxon>
        <taxon>Pentapetalae</taxon>
        <taxon>asterids</taxon>
        <taxon>campanulids</taxon>
        <taxon>Aquifoliales</taxon>
        <taxon>Aquifoliaceae</taxon>
        <taxon>Ilex</taxon>
    </lineage>
</organism>
<dbReference type="CDD" id="cd00487">
    <property type="entry name" value="Pep_deformylase"/>
    <property type="match status" value="1"/>
</dbReference>
<dbReference type="AlphaFoldDB" id="A0ABC8T612"/>
<evidence type="ECO:0000313" key="9">
    <source>
        <dbReference type="EMBL" id="CAK9164856.1"/>
    </source>
</evidence>
<evidence type="ECO:0000256" key="1">
    <source>
        <dbReference type="ARBA" id="ARBA00010759"/>
    </source>
</evidence>
<dbReference type="FunFam" id="3.90.45.10:FF:000003">
    <property type="entry name" value="Peptide deformylase"/>
    <property type="match status" value="1"/>
</dbReference>
<dbReference type="GO" id="GO:0005739">
    <property type="term" value="C:mitochondrion"/>
    <property type="evidence" value="ECO:0007669"/>
    <property type="project" value="UniProtKB-ARBA"/>
</dbReference>
<dbReference type="SUPFAM" id="SSF56420">
    <property type="entry name" value="Peptide deformylase"/>
    <property type="match status" value="2"/>
</dbReference>
<keyword evidence="7" id="KW-0809">Transit peptide</keyword>
<dbReference type="PRINTS" id="PR01576">
    <property type="entry name" value="PDEFORMYLASE"/>
</dbReference>
<dbReference type="GO" id="GO:0042586">
    <property type="term" value="F:peptide deformylase activity"/>
    <property type="evidence" value="ECO:0007669"/>
    <property type="project" value="UniProtKB-EC"/>
</dbReference>
<evidence type="ECO:0000313" key="10">
    <source>
        <dbReference type="Proteomes" id="UP001642360"/>
    </source>
</evidence>
<dbReference type="NCBIfam" id="TIGR00079">
    <property type="entry name" value="pept_deformyl"/>
    <property type="match status" value="1"/>
</dbReference>
<keyword evidence="8" id="KW-0732">Signal</keyword>
<feature type="signal peptide" evidence="8">
    <location>
        <begin position="1"/>
        <end position="20"/>
    </location>
</feature>
<dbReference type="GO" id="GO:0006412">
    <property type="term" value="P:translation"/>
    <property type="evidence" value="ECO:0007669"/>
    <property type="project" value="UniProtKB-KW"/>
</dbReference>
<evidence type="ECO:0000256" key="5">
    <source>
        <dbReference type="ARBA" id="ARBA00022917"/>
    </source>
</evidence>
<comment type="similarity">
    <text evidence="1 7">Belongs to the polypeptide deformylase family.</text>
</comment>
<keyword evidence="7" id="KW-0150">Chloroplast</keyword>
<dbReference type="HAMAP" id="MF_00163">
    <property type="entry name" value="Pep_deformylase"/>
    <property type="match status" value="1"/>
</dbReference>
<dbReference type="GO" id="GO:0046872">
    <property type="term" value="F:metal ion binding"/>
    <property type="evidence" value="ECO:0007669"/>
    <property type="project" value="UniProtKB-KW"/>
</dbReference>
<accession>A0ABC8T612</accession>
<reference evidence="9 10" key="1">
    <citation type="submission" date="2024-02" db="EMBL/GenBank/DDBJ databases">
        <authorList>
            <person name="Vignale AGUSTIN F."/>
            <person name="Sosa J E."/>
            <person name="Modenutti C."/>
        </authorList>
    </citation>
    <scope>NUCLEOTIDE SEQUENCE [LARGE SCALE GENOMIC DNA]</scope>
</reference>
<keyword evidence="7" id="KW-0934">Plastid</keyword>
<dbReference type="EMBL" id="CAUOFW020004281">
    <property type="protein sequence ID" value="CAK9164856.1"/>
    <property type="molecule type" value="Genomic_DNA"/>
</dbReference>
<comment type="catalytic activity">
    <reaction evidence="7">
        <text>N-terminal N-formyl-L-methionyl-[peptide] + H2O = N-terminal L-methionyl-[peptide] + formate</text>
        <dbReference type="Rhea" id="RHEA:24420"/>
        <dbReference type="Rhea" id="RHEA-COMP:10639"/>
        <dbReference type="Rhea" id="RHEA-COMP:10640"/>
        <dbReference type="ChEBI" id="CHEBI:15377"/>
        <dbReference type="ChEBI" id="CHEBI:15740"/>
        <dbReference type="ChEBI" id="CHEBI:49298"/>
        <dbReference type="ChEBI" id="CHEBI:64731"/>
        <dbReference type="EC" id="3.5.1.88"/>
    </reaction>
</comment>
<comment type="subcellular location">
    <subcellularLocation>
        <location evidence="7">Plastid</location>
        <location evidence="7">Chloroplast</location>
    </subcellularLocation>
</comment>
<dbReference type="GO" id="GO:0009507">
    <property type="term" value="C:chloroplast"/>
    <property type="evidence" value="ECO:0007669"/>
    <property type="project" value="UniProtKB-SubCell"/>
</dbReference>
<protein>
    <recommendedName>
        <fullName evidence="2 7">Peptide deformylase</fullName>
        <ecNumber evidence="2 7">3.5.1.88</ecNumber>
    </recommendedName>
</protein>
<keyword evidence="4 7" id="KW-0378">Hydrolase</keyword>
<name>A0ABC8T612_9AQUA</name>
<dbReference type="EC" id="3.5.1.88" evidence="2 7"/>
<evidence type="ECO:0000256" key="2">
    <source>
        <dbReference type="ARBA" id="ARBA00012175"/>
    </source>
</evidence>
<dbReference type="Gene3D" id="3.90.45.10">
    <property type="entry name" value="Peptide deformylase"/>
    <property type="match status" value="2"/>
</dbReference>
<keyword evidence="3 7" id="KW-0479">Metal-binding</keyword>
<evidence type="ECO:0000256" key="3">
    <source>
        <dbReference type="ARBA" id="ARBA00022723"/>
    </source>
</evidence>
<gene>
    <name evidence="9" type="ORF">ILEXP_LOCUS34002</name>
</gene>
<evidence type="ECO:0000256" key="6">
    <source>
        <dbReference type="ARBA" id="ARBA00037114"/>
    </source>
</evidence>
<evidence type="ECO:0000256" key="7">
    <source>
        <dbReference type="RuleBase" id="RU362111"/>
    </source>
</evidence>
<keyword evidence="5 7" id="KW-0648">Protein biosynthesis</keyword>
<dbReference type="NCBIfam" id="NF001159">
    <property type="entry name" value="PRK00150.1-3"/>
    <property type="match status" value="1"/>
</dbReference>
<dbReference type="InterPro" id="IPR036821">
    <property type="entry name" value="Peptide_deformylase_sf"/>
</dbReference>
<evidence type="ECO:0000256" key="8">
    <source>
        <dbReference type="SAM" id="SignalP"/>
    </source>
</evidence>
<sequence>MQRVQRFTLCLLTIPLSGKCFETFTHTTCRNIPAIPFIQTLKPIFSVKNSYPRPTCNVSLRTQRNYSSTSTARAGWFLGMREEKQDLPDIVKAGDPVLHEPAREVSPEEIESEGIQKIIDDMVKVMRKAPGVGLAAPQIGIPLKRNYSSTSTARAGWFLGMREEKQDLPDIVKAGDPVLHEPAREVSPEEIESEGIQKIIDDMVKVMRKAPGVGLAAPQIGIPLKIIVMEDTKEYISYSTKEESKAQDRHPFDLLVILNPKLKKKGNKTALFFEGCLSVDGYRAVVERYLDVEVTGFGRDGQPIKLVASGWQARILQHECDHLDGTLYVDKMVSRTFRTAENVDLPLAVGCPKLGVH</sequence>
<evidence type="ECO:0000256" key="4">
    <source>
        <dbReference type="ARBA" id="ARBA00022801"/>
    </source>
</evidence>
<feature type="chain" id="PRO_5044830280" description="Peptide deformylase" evidence="8">
    <location>
        <begin position="21"/>
        <end position="357"/>
    </location>
</feature>
<dbReference type="Proteomes" id="UP001642360">
    <property type="component" value="Unassembled WGS sequence"/>
</dbReference>
<dbReference type="Pfam" id="PF01327">
    <property type="entry name" value="Pep_deformylase"/>
    <property type="match status" value="2"/>
</dbReference>
<dbReference type="InterPro" id="IPR023635">
    <property type="entry name" value="Peptide_deformylase"/>
</dbReference>
<dbReference type="PANTHER" id="PTHR10458">
    <property type="entry name" value="PEPTIDE DEFORMYLASE"/>
    <property type="match status" value="1"/>
</dbReference>
<dbReference type="PANTHER" id="PTHR10458:SF2">
    <property type="entry name" value="PEPTIDE DEFORMYLASE, MITOCHONDRIAL"/>
    <property type="match status" value="1"/>
</dbReference>
<comment type="function">
    <text evidence="6 7">Removes the formyl group from the N-terminal Met of newly synthesized proteins.</text>
</comment>
<proteinExistence type="inferred from homology"/>
<keyword evidence="10" id="KW-1185">Reference proteome</keyword>